<dbReference type="Pfam" id="PF10190">
    <property type="entry name" value="Tmemb_170"/>
    <property type="match status" value="1"/>
</dbReference>
<sequence>MSSKVVPVDYITPKFPSLGTDYLYYTKDIWWFTVIWTIIFFLIFFGGSSLWAAFNHRKHIISIWIPVVYLVIGVIEGFVTGTVTGVIIGEIYKAGEFAMTTWIPFAWGFLPICYHIITSYSLTSVVL</sequence>
<keyword evidence="4 6" id="KW-1133">Transmembrane helix</keyword>
<accession>W6MSZ2</accession>
<dbReference type="GO" id="GO:0005789">
    <property type="term" value="C:endoplasmic reticulum membrane"/>
    <property type="evidence" value="ECO:0007669"/>
    <property type="project" value="EnsemblFungi"/>
</dbReference>
<dbReference type="GeneID" id="34518293"/>
<feature type="transmembrane region" description="Helical" evidence="6">
    <location>
        <begin position="29"/>
        <end position="54"/>
    </location>
</feature>
<dbReference type="PANTHER" id="PTHR22779">
    <property type="entry name" value="SD17342P"/>
    <property type="match status" value="1"/>
</dbReference>
<evidence type="ECO:0000256" key="3">
    <source>
        <dbReference type="ARBA" id="ARBA00022692"/>
    </source>
</evidence>
<dbReference type="RefSeq" id="XP_022456905.1">
    <property type="nucleotide sequence ID" value="XM_022605436.1"/>
</dbReference>
<reference evidence="7" key="2">
    <citation type="submission" date="2014-02" db="EMBL/GenBank/DDBJ databases">
        <title>Complete DNA sequence of /Kuraishia capsulata/ illustrates novel genomic features among budding yeasts (/Saccharomycotina/).</title>
        <authorList>
            <person name="Morales L."/>
            <person name="Noel B."/>
            <person name="Porcel B."/>
            <person name="Marcet-Houben M."/>
            <person name="Hullo M-F."/>
            <person name="Sacerdot C."/>
            <person name="Tekaia F."/>
            <person name="Leh-Louis V."/>
            <person name="Despons L."/>
            <person name="Khanna V."/>
            <person name="Aury J-M."/>
            <person name="Barbe V."/>
            <person name="Couloux A."/>
            <person name="Labadie K."/>
            <person name="Pelletier E."/>
            <person name="Souciet J-L."/>
            <person name="Boekhout T."/>
            <person name="Gabaldon T."/>
            <person name="Wincker P."/>
            <person name="Dujon B."/>
        </authorList>
    </citation>
    <scope>NUCLEOTIDE SEQUENCE</scope>
    <source>
        <strain evidence="7">CBS 1993</strain>
    </source>
</reference>
<evidence type="ECO:0000256" key="5">
    <source>
        <dbReference type="ARBA" id="ARBA00023136"/>
    </source>
</evidence>
<dbReference type="Proteomes" id="UP000019384">
    <property type="component" value="Unassembled WGS sequence"/>
</dbReference>
<evidence type="ECO:0000313" key="8">
    <source>
        <dbReference type="Proteomes" id="UP000019384"/>
    </source>
</evidence>
<organism evidence="7 8">
    <name type="scientific">Kuraishia capsulata CBS 1993</name>
    <dbReference type="NCBI Taxonomy" id="1382522"/>
    <lineage>
        <taxon>Eukaryota</taxon>
        <taxon>Fungi</taxon>
        <taxon>Dikarya</taxon>
        <taxon>Ascomycota</taxon>
        <taxon>Saccharomycotina</taxon>
        <taxon>Pichiomycetes</taxon>
        <taxon>Pichiales</taxon>
        <taxon>Pichiaceae</taxon>
        <taxon>Kuraishia</taxon>
    </lineage>
</organism>
<evidence type="ECO:0000313" key="7">
    <source>
        <dbReference type="EMBL" id="CDK24890.1"/>
    </source>
</evidence>
<gene>
    <name evidence="7" type="ORF">KUCA_T00000857001</name>
</gene>
<keyword evidence="8" id="KW-1185">Reference proteome</keyword>
<evidence type="ECO:0008006" key="9">
    <source>
        <dbReference type="Google" id="ProtNLM"/>
    </source>
</evidence>
<dbReference type="GO" id="GO:0071464">
    <property type="term" value="P:cellular response to hydrostatic pressure"/>
    <property type="evidence" value="ECO:0007669"/>
    <property type="project" value="EnsemblFungi"/>
</dbReference>
<dbReference type="EMBL" id="HG793125">
    <property type="protein sequence ID" value="CDK24890.1"/>
    <property type="molecule type" value="Genomic_DNA"/>
</dbReference>
<dbReference type="AlphaFoldDB" id="W6MSZ2"/>
<protein>
    <recommendedName>
        <fullName evidence="9">Integral membrane protein</fullName>
    </recommendedName>
</protein>
<evidence type="ECO:0000256" key="2">
    <source>
        <dbReference type="ARBA" id="ARBA00006325"/>
    </source>
</evidence>
<feature type="transmembrane region" description="Helical" evidence="6">
    <location>
        <begin position="101"/>
        <end position="122"/>
    </location>
</feature>
<comment type="similarity">
    <text evidence="2">Belongs to the TMEM170 family.</text>
</comment>
<evidence type="ECO:0000256" key="1">
    <source>
        <dbReference type="ARBA" id="ARBA00004141"/>
    </source>
</evidence>
<feature type="transmembrane region" description="Helical" evidence="6">
    <location>
        <begin position="66"/>
        <end position="89"/>
    </location>
</feature>
<reference evidence="7" key="1">
    <citation type="submission" date="2013-12" db="EMBL/GenBank/DDBJ databases">
        <authorList>
            <person name="Genoscope - CEA"/>
        </authorList>
    </citation>
    <scope>NUCLEOTIDE SEQUENCE</scope>
    <source>
        <strain evidence="7">CBS 1993</strain>
    </source>
</reference>
<keyword evidence="5 6" id="KW-0472">Membrane</keyword>
<evidence type="ECO:0000256" key="4">
    <source>
        <dbReference type="ARBA" id="ARBA00022989"/>
    </source>
</evidence>
<dbReference type="OrthoDB" id="2131401at2759"/>
<dbReference type="InterPro" id="IPR019334">
    <property type="entry name" value="TMEM170A/B/YPR153W-like"/>
</dbReference>
<comment type="subcellular location">
    <subcellularLocation>
        <location evidence="1">Membrane</location>
        <topology evidence="1">Multi-pass membrane protein</topology>
    </subcellularLocation>
</comment>
<name>W6MSZ2_9ASCO</name>
<dbReference type="HOGENOM" id="CLU_071343_1_0_1"/>
<evidence type="ECO:0000256" key="6">
    <source>
        <dbReference type="SAM" id="Phobius"/>
    </source>
</evidence>
<proteinExistence type="inferred from homology"/>
<keyword evidence="3 6" id="KW-0812">Transmembrane</keyword>
<dbReference type="STRING" id="1382522.W6MSZ2"/>
<dbReference type="PANTHER" id="PTHR22779:SF6">
    <property type="entry name" value="SD17342P"/>
    <property type="match status" value="1"/>
</dbReference>